<dbReference type="GO" id="GO:0005524">
    <property type="term" value="F:ATP binding"/>
    <property type="evidence" value="ECO:0007669"/>
    <property type="project" value="UniProtKB-KW"/>
</dbReference>
<evidence type="ECO:0000259" key="7">
    <source>
        <dbReference type="PROSITE" id="PS50893"/>
    </source>
</evidence>
<feature type="domain" description="ABC transporter" evidence="7">
    <location>
        <begin position="5"/>
        <end position="230"/>
    </location>
</feature>
<keyword evidence="5 8" id="KW-0067">ATP-binding</keyword>
<dbReference type="InterPro" id="IPR027417">
    <property type="entry name" value="P-loop_NTPase"/>
</dbReference>
<keyword evidence="6" id="KW-0046">Antibiotic resistance</keyword>
<dbReference type="GO" id="GO:0005886">
    <property type="term" value="C:plasma membrane"/>
    <property type="evidence" value="ECO:0007669"/>
    <property type="project" value="UniProtKB-SubCell"/>
</dbReference>
<dbReference type="PANTHER" id="PTHR42711:SF5">
    <property type="entry name" value="ABC TRANSPORTER ATP-BINDING PROTEIN NATA"/>
    <property type="match status" value="1"/>
</dbReference>
<evidence type="ECO:0000256" key="3">
    <source>
        <dbReference type="ARBA" id="ARBA00022448"/>
    </source>
</evidence>
<dbReference type="InterPro" id="IPR003439">
    <property type="entry name" value="ABC_transporter-like_ATP-bd"/>
</dbReference>
<comment type="subcellular location">
    <subcellularLocation>
        <location evidence="1">Cell membrane</location>
        <topology evidence="1">Peripheral membrane protein</topology>
    </subcellularLocation>
</comment>
<dbReference type="PROSITE" id="PS50893">
    <property type="entry name" value="ABC_TRANSPORTER_2"/>
    <property type="match status" value="1"/>
</dbReference>
<dbReference type="GO" id="GO:0016887">
    <property type="term" value="F:ATP hydrolysis activity"/>
    <property type="evidence" value="ECO:0007669"/>
    <property type="project" value="InterPro"/>
</dbReference>
<dbReference type="InterPro" id="IPR050763">
    <property type="entry name" value="ABC_transporter_ATP-binding"/>
</dbReference>
<proteinExistence type="inferred from homology"/>
<dbReference type="CDD" id="cd03230">
    <property type="entry name" value="ABC_DR_subfamily_A"/>
    <property type="match status" value="1"/>
</dbReference>
<dbReference type="InterPro" id="IPR003593">
    <property type="entry name" value="AAA+_ATPase"/>
</dbReference>
<evidence type="ECO:0000256" key="2">
    <source>
        <dbReference type="ARBA" id="ARBA00005417"/>
    </source>
</evidence>
<protein>
    <submittedName>
        <fullName evidence="8">ABC transporter ATP-binding protein</fullName>
    </submittedName>
</protein>
<dbReference type="SUPFAM" id="SSF52540">
    <property type="entry name" value="P-loop containing nucleoside triphosphate hydrolases"/>
    <property type="match status" value="1"/>
</dbReference>
<keyword evidence="3" id="KW-0813">Transport</keyword>
<evidence type="ECO:0000256" key="4">
    <source>
        <dbReference type="ARBA" id="ARBA00022741"/>
    </source>
</evidence>
<comment type="caution">
    <text evidence="8">The sequence shown here is derived from an EMBL/GenBank/DDBJ whole genome shotgun (WGS) entry which is preliminary data.</text>
</comment>
<dbReference type="InterPro" id="IPR017871">
    <property type="entry name" value="ABC_transporter-like_CS"/>
</dbReference>
<keyword evidence="9" id="KW-1185">Reference proteome</keyword>
<dbReference type="PANTHER" id="PTHR42711">
    <property type="entry name" value="ABC TRANSPORTER ATP-BINDING PROTEIN"/>
    <property type="match status" value="1"/>
</dbReference>
<dbReference type="Gene3D" id="3.40.50.300">
    <property type="entry name" value="P-loop containing nucleotide triphosphate hydrolases"/>
    <property type="match status" value="1"/>
</dbReference>
<evidence type="ECO:0000256" key="5">
    <source>
        <dbReference type="ARBA" id="ARBA00022840"/>
    </source>
</evidence>
<dbReference type="EMBL" id="JAAXOO010000010">
    <property type="protein sequence ID" value="NKY37821.1"/>
    <property type="molecule type" value="Genomic_DNA"/>
</dbReference>
<evidence type="ECO:0000313" key="8">
    <source>
        <dbReference type="EMBL" id="NKY37821.1"/>
    </source>
</evidence>
<sequence length="299" mass="31449">MVKAIELHGLTKTYGSARGLVGLSLTVERGEVFGYLGPNGAGKSTTIRLMLDLIRPTAGTAAVLGMDPRADAVALHARLGYLAGDFIAPGRQRVGAALRFLAALRGGAGADRIDGLCERLELDQGKQIAALSKGNRQKVGLVQAFMHEPELLILDEPTSGLDPLAQQIFLEMVGEAAAAGQTVFMSSHIMSEVEAVADRVAIIREGRLVALDTVAGLRADAVREVEVGFTGPIEAAEFVMLPGVSDVQVEANTLRCRVTGSPDALLRALAGHRVAGLLVTEPALEDLFHSYYTGEADAA</sequence>
<dbReference type="GO" id="GO:0046677">
    <property type="term" value="P:response to antibiotic"/>
    <property type="evidence" value="ECO:0007669"/>
    <property type="project" value="UniProtKB-KW"/>
</dbReference>
<dbReference type="PROSITE" id="PS00211">
    <property type="entry name" value="ABC_TRANSPORTER_1"/>
    <property type="match status" value="1"/>
</dbReference>
<dbReference type="Proteomes" id="UP000565715">
    <property type="component" value="Unassembled WGS sequence"/>
</dbReference>
<evidence type="ECO:0000256" key="6">
    <source>
        <dbReference type="ARBA" id="ARBA00023251"/>
    </source>
</evidence>
<evidence type="ECO:0000313" key="9">
    <source>
        <dbReference type="Proteomes" id="UP000565715"/>
    </source>
</evidence>
<accession>A0A846XN92</accession>
<gene>
    <name evidence="8" type="ORF">HGA13_32855</name>
</gene>
<reference evidence="8 9" key="1">
    <citation type="submission" date="2020-04" db="EMBL/GenBank/DDBJ databases">
        <title>MicrobeNet Type strains.</title>
        <authorList>
            <person name="Nicholson A.C."/>
        </authorList>
    </citation>
    <scope>NUCLEOTIDE SEQUENCE [LARGE SCALE GENOMIC DNA]</scope>
    <source>
        <strain evidence="8 9">DSM 45078</strain>
    </source>
</reference>
<dbReference type="AlphaFoldDB" id="A0A846XN92"/>
<organism evidence="8 9">
    <name type="scientific">Nocardia speluncae</name>
    <dbReference type="NCBI Taxonomy" id="419477"/>
    <lineage>
        <taxon>Bacteria</taxon>
        <taxon>Bacillati</taxon>
        <taxon>Actinomycetota</taxon>
        <taxon>Actinomycetes</taxon>
        <taxon>Mycobacteriales</taxon>
        <taxon>Nocardiaceae</taxon>
        <taxon>Nocardia</taxon>
    </lineage>
</organism>
<dbReference type="Pfam" id="PF00005">
    <property type="entry name" value="ABC_tran"/>
    <property type="match status" value="1"/>
</dbReference>
<dbReference type="SMART" id="SM00382">
    <property type="entry name" value="AAA"/>
    <property type="match status" value="1"/>
</dbReference>
<keyword evidence="4" id="KW-0547">Nucleotide-binding</keyword>
<dbReference type="RefSeq" id="WP_068044555.1">
    <property type="nucleotide sequence ID" value="NZ_JAAXOO010000010.1"/>
</dbReference>
<evidence type="ECO:0000256" key="1">
    <source>
        <dbReference type="ARBA" id="ARBA00004202"/>
    </source>
</evidence>
<comment type="similarity">
    <text evidence="2">Belongs to the ABC transporter superfamily.</text>
</comment>
<name>A0A846XN92_9NOCA</name>